<gene>
    <name evidence="2" type="ORF">C491_21836</name>
</gene>
<reference evidence="2 3" key="1">
    <citation type="journal article" date="2014" name="PLoS Genet.">
        <title>Phylogenetically driven sequencing of extremely halophilic archaea reveals strategies for static and dynamic osmo-response.</title>
        <authorList>
            <person name="Becker E.A."/>
            <person name="Seitzer P.M."/>
            <person name="Tritt A."/>
            <person name="Larsen D."/>
            <person name="Krusor M."/>
            <person name="Yao A.I."/>
            <person name="Wu D."/>
            <person name="Madern D."/>
            <person name="Eisen J.A."/>
            <person name="Darling A.E."/>
            <person name="Facciotti M.T."/>
        </authorList>
    </citation>
    <scope>NUCLEOTIDE SEQUENCE [LARGE SCALE GENOMIC DNA]</scope>
    <source>
        <strain evidence="2 3">DSM 10524</strain>
    </source>
</reference>
<comment type="caution">
    <text evidence="2">The sequence shown here is derived from an EMBL/GenBank/DDBJ whole genome shotgun (WGS) entry which is preliminary data.</text>
</comment>
<dbReference type="Proteomes" id="UP000011688">
    <property type="component" value="Unassembled WGS sequence"/>
</dbReference>
<dbReference type="EMBL" id="AOIB01000043">
    <property type="protein sequence ID" value="ELY53574.1"/>
    <property type="molecule type" value="Genomic_DNA"/>
</dbReference>
<keyword evidence="3" id="KW-1185">Reference proteome</keyword>
<sequence>MRILLDIMCGGLPAYLRMCGHDTVYAVDRGIEADDALLAVAADEDRTLVTRDVQLADRAEETILLESRDVEAQLAELSAAGLDLSLEAEPRFCGRCNGPLESVGASRSTPEYAPDPAETAVWVCADCGQCFWRGSHWERVERTLERVRADARRE</sequence>
<feature type="domain" description="Mut7-C RNAse" evidence="1">
    <location>
        <begin position="1"/>
        <end position="143"/>
    </location>
</feature>
<dbReference type="OrthoDB" id="1266at2157"/>
<name>L9WVQ8_9EURY</name>
<organism evidence="2 3">
    <name type="scientific">Natronococcus amylolyticus DSM 10524</name>
    <dbReference type="NCBI Taxonomy" id="1227497"/>
    <lineage>
        <taxon>Archaea</taxon>
        <taxon>Methanobacteriati</taxon>
        <taxon>Methanobacteriota</taxon>
        <taxon>Stenosarchaea group</taxon>
        <taxon>Halobacteria</taxon>
        <taxon>Halobacteriales</taxon>
        <taxon>Natrialbaceae</taxon>
        <taxon>Natronococcus</taxon>
    </lineage>
</organism>
<dbReference type="RefSeq" id="WP_005560077.1">
    <property type="nucleotide sequence ID" value="NZ_AOIB01000043.1"/>
</dbReference>
<proteinExistence type="predicted"/>
<evidence type="ECO:0000313" key="2">
    <source>
        <dbReference type="EMBL" id="ELY53574.1"/>
    </source>
</evidence>
<dbReference type="PATRIC" id="fig|1227497.3.peg.4473"/>
<dbReference type="InterPro" id="IPR002782">
    <property type="entry name" value="Mut7-C_RNAse_dom"/>
</dbReference>
<evidence type="ECO:0000259" key="1">
    <source>
        <dbReference type="Pfam" id="PF01927"/>
    </source>
</evidence>
<dbReference type="Pfam" id="PF01927">
    <property type="entry name" value="Mut7-C"/>
    <property type="match status" value="1"/>
</dbReference>
<dbReference type="PANTHER" id="PTHR39081:SF1">
    <property type="entry name" value="MUT7-C RNASE DOMAIN-CONTAINING PROTEIN"/>
    <property type="match status" value="1"/>
</dbReference>
<accession>L9WVQ8</accession>
<dbReference type="STRING" id="1227497.C491_21836"/>
<dbReference type="eggNOG" id="arCOG04290">
    <property type="taxonomic scope" value="Archaea"/>
</dbReference>
<dbReference type="AlphaFoldDB" id="L9WVQ8"/>
<protein>
    <recommendedName>
        <fullName evidence="1">Mut7-C RNAse domain-containing protein</fullName>
    </recommendedName>
</protein>
<dbReference type="PANTHER" id="PTHR39081">
    <property type="entry name" value="MUT7-C DOMAIN-CONTAINING PROTEIN"/>
    <property type="match status" value="1"/>
</dbReference>
<evidence type="ECO:0000313" key="3">
    <source>
        <dbReference type="Proteomes" id="UP000011688"/>
    </source>
</evidence>